<evidence type="ECO:0000256" key="2">
    <source>
        <dbReference type="ARBA" id="ARBA00023008"/>
    </source>
</evidence>
<accession>A0A377FUZ6</accession>
<dbReference type="CDD" id="cd02968">
    <property type="entry name" value="SCO"/>
    <property type="match status" value="1"/>
</dbReference>
<dbReference type="GO" id="GO:0046872">
    <property type="term" value="F:metal ion binding"/>
    <property type="evidence" value="ECO:0007669"/>
    <property type="project" value="UniProtKB-KW"/>
</dbReference>
<dbReference type="PANTHER" id="PTHR12151">
    <property type="entry name" value="ELECTRON TRANSPORT PROTIN SCO1/SENC FAMILY MEMBER"/>
    <property type="match status" value="1"/>
</dbReference>
<dbReference type="Gene3D" id="3.40.30.10">
    <property type="entry name" value="Glutaredoxin"/>
    <property type="match status" value="1"/>
</dbReference>
<feature type="binding site" evidence="3">
    <location>
        <position position="74"/>
    </location>
    <ligand>
        <name>Cu cation</name>
        <dbReference type="ChEBI" id="CHEBI:23378"/>
    </ligand>
</feature>
<protein>
    <submittedName>
        <fullName evidence="6">BsSco</fullName>
    </submittedName>
</protein>
<dbReference type="PANTHER" id="PTHR12151:SF25">
    <property type="entry name" value="LINALOOL DEHYDRATASE_ISOMERASE DOMAIN-CONTAINING PROTEIN"/>
    <property type="match status" value="1"/>
</dbReference>
<feature type="domain" description="Thioredoxin" evidence="5">
    <location>
        <begin position="33"/>
        <end position="201"/>
    </location>
</feature>
<dbReference type="STRING" id="1397694.GCA_000702585_02434"/>
<dbReference type="InterPro" id="IPR013766">
    <property type="entry name" value="Thioredoxin_domain"/>
</dbReference>
<keyword evidence="4" id="KW-1015">Disulfide bond</keyword>
<name>A0A377FUZ6_9BACL</name>
<keyword evidence="2 3" id="KW-0186">Copper</keyword>
<evidence type="ECO:0000259" key="5">
    <source>
        <dbReference type="PROSITE" id="PS51352"/>
    </source>
</evidence>
<evidence type="ECO:0000256" key="3">
    <source>
        <dbReference type="PIRSR" id="PIRSR603782-1"/>
    </source>
</evidence>
<dbReference type="SUPFAM" id="SSF52833">
    <property type="entry name" value="Thioredoxin-like"/>
    <property type="match status" value="1"/>
</dbReference>
<feature type="disulfide bond" description="Redox-active" evidence="4">
    <location>
        <begin position="70"/>
        <end position="74"/>
    </location>
</feature>
<dbReference type="RefSeq" id="WP_029335483.1">
    <property type="nucleotide sequence ID" value="NZ_UGGP01000001.1"/>
</dbReference>
<dbReference type="OrthoDB" id="9811998at2"/>
<evidence type="ECO:0000256" key="1">
    <source>
        <dbReference type="ARBA" id="ARBA00010996"/>
    </source>
</evidence>
<dbReference type="InterPro" id="IPR003782">
    <property type="entry name" value="SCO1/SenC"/>
</dbReference>
<evidence type="ECO:0000256" key="4">
    <source>
        <dbReference type="PIRSR" id="PIRSR603782-2"/>
    </source>
</evidence>
<evidence type="ECO:0000313" key="7">
    <source>
        <dbReference type="Proteomes" id="UP000254060"/>
    </source>
</evidence>
<keyword evidence="3" id="KW-0479">Metal-binding</keyword>
<feature type="binding site" evidence="3">
    <location>
        <position position="160"/>
    </location>
    <ligand>
        <name>Cu cation</name>
        <dbReference type="ChEBI" id="CHEBI:23378"/>
    </ligand>
</feature>
<feature type="binding site" evidence="3">
    <location>
        <position position="70"/>
    </location>
    <ligand>
        <name>Cu cation</name>
        <dbReference type="ChEBI" id="CHEBI:23378"/>
    </ligand>
</feature>
<dbReference type="InterPro" id="IPR036249">
    <property type="entry name" value="Thioredoxin-like_sf"/>
</dbReference>
<sequence length="204" mass="22727">MKRNSYMTVGLTVAVLVALGVASYFLFFKQDDLPVIQEPTPFTLTNALDGETYNSDNGKVKVITFFYTNCPDICPLTLRDFMKLEQELKAEGLYGTDVELVAITVDPEVDTVPVLENYGAAFQAEPTGWKVLTGEKADIDRITRQLQFYYSKANSGLVTHATTMYIVDRHHDVRAVAQMATTGDQPVDIESIMEDVNVLVAEKE</sequence>
<comment type="similarity">
    <text evidence="1">Belongs to the SCO1/2 family.</text>
</comment>
<organism evidence="6 7">
    <name type="scientific">Exiguobacterium aurantiacum</name>
    <dbReference type="NCBI Taxonomy" id="33987"/>
    <lineage>
        <taxon>Bacteria</taxon>
        <taxon>Bacillati</taxon>
        <taxon>Bacillota</taxon>
        <taxon>Bacilli</taxon>
        <taxon>Bacillales</taxon>
        <taxon>Bacillales Family XII. Incertae Sedis</taxon>
        <taxon>Exiguobacterium</taxon>
    </lineage>
</organism>
<reference evidence="6 7" key="1">
    <citation type="submission" date="2018-06" db="EMBL/GenBank/DDBJ databases">
        <authorList>
            <consortium name="Pathogen Informatics"/>
            <person name="Doyle S."/>
        </authorList>
    </citation>
    <scope>NUCLEOTIDE SEQUENCE [LARGE SCALE GENOMIC DNA]</scope>
    <source>
        <strain evidence="6 7">NCTC13163</strain>
    </source>
</reference>
<dbReference type="AlphaFoldDB" id="A0A377FUZ6"/>
<proteinExistence type="inferred from homology"/>
<dbReference type="Proteomes" id="UP000254060">
    <property type="component" value="Unassembled WGS sequence"/>
</dbReference>
<dbReference type="EMBL" id="UGGP01000001">
    <property type="protein sequence ID" value="STO08568.1"/>
    <property type="molecule type" value="Genomic_DNA"/>
</dbReference>
<dbReference type="PROSITE" id="PS51352">
    <property type="entry name" value="THIOREDOXIN_2"/>
    <property type="match status" value="1"/>
</dbReference>
<gene>
    <name evidence="6" type="primary">ypmQ_1</name>
    <name evidence="6" type="ORF">NCTC13163_01941</name>
</gene>
<evidence type="ECO:0000313" key="6">
    <source>
        <dbReference type="EMBL" id="STO08568.1"/>
    </source>
</evidence>
<dbReference type="Pfam" id="PF02630">
    <property type="entry name" value="SCO1-SenC"/>
    <property type="match status" value="1"/>
</dbReference>